<evidence type="ECO:0000256" key="5">
    <source>
        <dbReference type="ARBA" id="ARBA00014118"/>
    </source>
</evidence>
<dbReference type="SUPFAM" id="SSF53474">
    <property type="entry name" value="alpha/beta-Hydrolases"/>
    <property type="match status" value="1"/>
</dbReference>
<organism evidence="14 15">
    <name type="scientific">Fusarium coffeatum</name>
    <dbReference type="NCBI Taxonomy" id="231269"/>
    <lineage>
        <taxon>Eukaryota</taxon>
        <taxon>Fungi</taxon>
        <taxon>Dikarya</taxon>
        <taxon>Ascomycota</taxon>
        <taxon>Pezizomycotina</taxon>
        <taxon>Sordariomycetes</taxon>
        <taxon>Hypocreomycetidae</taxon>
        <taxon>Hypocreales</taxon>
        <taxon>Nectriaceae</taxon>
        <taxon>Fusarium</taxon>
        <taxon>Fusarium incarnatum-equiseti species complex</taxon>
    </lineage>
</organism>
<dbReference type="GeneID" id="41993586"/>
<evidence type="ECO:0000256" key="1">
    <source>
        <dbReference type="ARBA" id="ARBA00001257"/>
    </source>
</evidence>
<dbReference type="Pfam" id="PF00326">
    <property type="entry name" value="Peptidase_S9"/>
    <property type="match status" value="1"/>
</dbReference>
<dbReference type="EC" id="3.4.14.5" evidence="4"/>
<dbReference type="InterPro" id="IPR029058">
    <property type="entry name" value="AB_hydrolase_fold"/>
</dbReference>
<name>A0A366S2T0_9HYPO</name>
<dbReference type="InterPro" id="IPR011042">
    <property type="entry name" value="6-blade_b-propeller_TolB-like"/>
</dbReference>
<evidence type="ECO:0000256" key="2">
    <source>
        <dbReference type="ARBA" id="ARBA00006150"/>
    </source>
</evidence>
<keyword evidence="6" id="KW-0031">Aminopeptidase</keyword>
<keyword evidence="9" id="KW-0325">Glycoprotein</keyword>
<keyword evidence="6" id="KW-0645">Protease</keyword>
<evidence type="ECO:0000256" key="10">
    <source>
        <dbReference type="ARBA" id="ARBA00032829"/>
    </source>
</evidence>
<gene>
    <name evidence="14" type="ORF">FIESC28_04143</name>
</gene>
<feature type="domain" description="Peptidase S9 prolyl oligopeptidase catalytic" evidence="12">
    <location>
        <begin position="445"/>
        <end position="671"/>
    </location>
</feature>
<evidence type="ECO:0000256" key="7">
    <source>
        <dbReference type="ARBA" id="ARBA00022801"/>
    </source>
</evidence>
<comment type="similarity">
    <text evidence="2">Belongs to the peptidase S9B family.</text>
</comment>
<evidence type="ECO:0000256" key="3">
    <source>
        <dbReference type="ARBA" id="ARBA00010040"/>
    </source>
</evidence>
<dbReference type="Proteomes" id="UP000253153">
    <property type="component" value="Unassembled WGS sequence"/>
</dbReference>
<keyword evidence="8" id="KW-0720">Serine protease</keyword>
<evidence type="ECO:0000313" key="14">
    <source>
        <dbReference type="EMBL" id="RBR23148.1"/>
    </source>
</evidence>
<dbReference type="AlphaFoldDB" id="A0A366S2T0"/>
<dbReference type="InterPro" id="IPR011659">
    <property type="entry name" value="WD40"/>
</dbReference>
<keyword evidence="15" id="KW-1185">Reference proteome</keyword>
<evidence type="ECO:0000256" key="11">
    <source>
        <dbReference type="SAM" id="MobiDB-lite"/>
    </source>
</evidence>
<evidence type="ECO:0000313" key="15">
    <source>
        <dbReference type="Proteomes" id="UP000253153"/>
    </source>
</evidence>
<evidence type="ECO:0000259" key="12">
    <source>
        <dbReference type="Pfam" id="PF00326"/>
    </source>
</evidence>
<dbReference type="GO" id="GO:0004252">
    <property type="term" value="F:serine-type endopeptidase activity"/>
    <property type="evidence" value="ECO:0007669"/>
    <property type="project" value="TreeGrafter"/>
</dbReference>
<feature type="region of interest" description="Disordered" evidence="11">
    <location>
        <begin position="115"/>
        <end position="155"/>
    </location>
</feature>
<dbReference type="GO" id="GO:0008239">
    <property type="term" value="F:dipeptidyl-peptidase activity"/>
    <property type="evidence" value="ECO:0007669"/>
    <property type="project" value="UniProtKB-EC"/>
</dbReference>
<dbReference type="RefSeq" id="XP_031017739.1">
    <property type="nucleotide sequence ID" value="XM_031158290.1"/>
</dbReference>
<dbReference type="Pfam" id="PF07676">
    <property type="entry name" value="PD40"/>
    <property type="match status" value="1"/>
</dbReference>
<comment type="similarity">
    <text evidence="3">Belongs to the peptidase S9C family.</text>
</comment>
<protein>
    <recommendedName>
        <fullName evidence="5">Probable dipeptidyl-aminopeptidase B</fullName>
        <ecNumber evidence="4">3.4.14.5</ecNumber>
    </recommendedName>
    <alternativeName>
        <fullName evidence="10">Dipeptidyl-peptidase V</fullName>
    </alternativeName>
</protein>
<evidence type="ECO:0000256" key="9">
    <source>
        <dbReference type="ARBA" id="ARBA00023180"/>
    </source>
</evidence>
<accession>A0A366S2T0</accession>
<dbReference type="Pfam" id="PF00930">
    <property type="entry name" value="DPPIV_N"/>
    <property type="match status" value="1"/>
</dbReference>
<dbReference type="SUPFAM" id="SSF82171">
    <property type="entry name" value="DPP6 N-terminal domain-like"/>
    <property type="match status" value="1"/>
</dbReference>
<evidence type="ECO:0000256" key="6">
    <source>
        <dbReference type="ARBA" id="ARBA00022438"/>
    </source>
</evidence>
<comment type="caution">
    <text evidence="14">The sequence shown here is derived from an EMBL/GenBank/DDBJ whole genome shotgun (WGS) entry which is preliminary data.</text>
</comment>
<dbReference type="Gene3D" id="2.120.10.30">
    <property type="entry name" value="TolB, C-terminal domain"/>
    <property type="match status" value="2"/>
</dbReference>
<reference evidence="14 15" key="1">
    <citation type="submission" date="2018-06" db="EMBL/GenBank/DDBJ databases">
        <title>Fusarium incarnatum-equiseti species complex species 28.</title>
        <authorList>
            <person name="Gardiner D.M."/>
        </authorList>
    </citation>
    <scope>NUCLEOTIDE SEQUENCE [LARGE SCALE GENOMIC DNA]</scope>
    <source>
        <strain evidence="14 15">FIESC_28</strain>
    </source>
</reference>
<proteinExistence type="inferred from homology"/>
<dbReference type="GO" id="GO:0006508">
    <property type="term" value="P:proteolysis"/>
    <property type="evidence" value="ECO:0007669"/>
    <property type="project" value="InterPro"/>
</dbReference>
<dbReference type="EMBL" id="QKXC01000081">
    <property type="protein sequence ID" value="RBR23148.1"/>
    <property type="molecule type" value="Genomic_DNA"/>
</dbReference>
<evidence type="ECO:0000256" key="4">
    <source>
        <dbReference type="ARBA" id="ARBA00012062"/>
    </source>
</evidence>
<dbReference type="InterPro" id="IPR001375">
    <property type="entry name" value="Peptidase_S9_cat"/>
</dbReference>
<dbReference type="OrthoDB" id="43744at2759"/>
<evidence type="ECO:0000259" key="13">
    <source>
        <dbReference type="Pfam" id="PF00930"/>
    </source>
</evidence>
<evidence type="ECO:0000256" key="8">
    <source>
        <dbReference type="ARBA" id="ARBA00022825"/>
    </source>
</evidence>
<dbReference type="Gene3D" id="3.40.50.1820">
    <property type="entry name" value="alpha/beta hydrolase"/>
    <property type="match status" value="1"/>
</dbReference>
<dbReference type="PANTHER" id="PTHR42776:SF27">
    <property type="entry name" value="DIPEPTIDYL PEPTIDASE FAMILY MEMBER 6"/>
    <property type="match status" value="1"/>
</dbReference>
<dbReference type="InterPro" id="IPR002469">
    <property type="entry name" value="Peptidase_S9B_N"/>
</dbReference>
<dbReference type="GO" id="GO:0004177">
    <property type="term" value="F:aminopeptidase activity"/>
    <property type="evidence" value="ECO:0007669"/>
    <property type="project" value="UniProtKB-KW"/>
</dbReference>
<keyword evidence="7" id="KW-0378">Hydrolase</keyword>
<sequence>MTQSTPSFDKVFAGTLCDLQVPKSIKFSPNGEKIVYSTSLSGGQRKGKNHVSTLWLATNEADSSRKLTSGKYNDSNPTWHPQDNTRIAFLSDRAKPGESSAIWLLSLEGGDPLPLTKEDNEQDIDSYTFSPDGKTIAYVSPDEKEKGEDNDEDEKPEVWGEKWNYAKLRLLDVETLETRVLVGEVHIGEIAWSPDGQFLVFFSTQNPHIEEAMLTGTSISTVDVGTGEVMHLCTVMNEPYNLIWAPDGKIYFITGTPSDKDSGGRAVYSIDPAASTTKFTRVAYGLRDDADDMRIANDKIYVNRQRKDKSLISSIDGYEFFTETEIWAWDIQIDPKGIPRLAATLSDVNTPYEVFIIGDHDSSRVKVSNHGEALKDHSFGSFNQFTCQSSDGEVELDGLYLTPTGAGSTDSSEGPRKPNQPLPTIVLIHGGPRDRDCNSFDTTCFNWAPYLLSKGYGVLLPQYRGGSGRGKHFAMYSIGGQGKYDYEDIVTITDAAIKKGFADPKKLMVGGWSQGGLLTYLCSVRNGDHDLGWRFKAAIAGAGVVDIESLAITADLGSTYEVELAGGHTIWTLPHDDTRNRQGSAIWEVFAAVERSRREGKPVIPPMLILHGEKDERCPFSQAEGFRRALRHYDLKCEFVKYPGEGHGIERQSYWLDMLERVGRWCDLYIGDSETPLSIR</sequence>
<feature type="domain" description="Dipeptidylpeptidase IV N-terminal" evidence="13">
    <location>
        <begin position="44"/>
        <end position="136"/>
    </location>
</feature>
<comment type="catalytic activity">
    <reaction evidence="1">
        <text>Release of an N-terminal dipeptide, Xaa-Yaa-|-Zaa-, from a polypeptide, preferentially when Yaa is Pro, provided Zaa is neither Pro nor hydroxyproline.</text>
        <dbReference type="EC" id="3.4.14.5"/>
    </reaction>
</comment>
<dbReference type="PANTHER" id="PTHR42776">
    <property type="entry name" value="SERINE PEPTIDASE S9 FAMILY MEMBER"/>
    <property type="match status" value="1"/>
</dbReference>